<dbReference type="Proteomes" id="UP001629230">
    <property type="component" value="Unassembled WGS sequence"/>
</dbReference>
<dbReference type="EMBL" id="JAQQEZ010000032">
    <property type="protein sequence ID" value="MFM0005778.1"/>
    <property type="molecule type" value="Genomic_DNA"/>
</dbReference>
<accession>A0ABW9B0V9</accession>
<evidence type="ECO:0000256" key="1">
    <source>
        <dbReference type="SAM" id="MobiDB-lite"/>
    </source>
</evidence>
<organism evidence="2 3">
    <name type="scientific">Paraburkholderia dipogonis</name>
    <dbReference type="NCBI Taxonomy" id="1211383"/>
    <lineage>
        <taxon>Bacteria</taxon>
        <taxon>Pseudomonadati</taxon>
        <taxon>Pseudomonadota</taxon>
        <taxon>Betaproteobacteria</taxon>
        <taxon>Burkholderiales</taxon>
        <taxon>Burkholderiaceae</taxon>
        <taxon>Paraburkholderia</taxon>
    </lineage>
</organism>
<evidence type="ECO:0000313" key="3">
    <source>
        <dbReference type="Proteomes" id="UP001629230"/>
    </source>
</evidence>
<evidence type="ECO:0000313" key="2">
    <source>
        <dbReference type="EMBL" id="MFM0005778.1"/>
    </source>
</evidence>
<sequence length="112" mass="12616">MGSPVFVKKGVAVRKGELARIIVVVRSIIEPIWAGPSLRTIFMNKNIVGYCGYIGLISFVAYRPDKPLADSALAVPPQVLRHRAKRYSHCGRRVDNASDDTRMTHRRRNDQI</sequence>
<gene>
    <name evidence="2" type="ORF">PQR57_32855</name>
</gene>
<name>A0ABW9B0V9_9BURK</name>
<keyword evidence="3" id="KW-1185">Reference proteome</keyword>
<reference evidence="2 3" key="1">
    <citation type="journal article" date="2024" name="Chem. Sci.">
        <title>Discovery of megapolipeptins by genome mining of a Burkholderiales bacteria collection.</title>
        <authorList>
            <person name="Paulo B.S."/>
            <person name="Recchia M.J.J."/>
            <person name="Lee S."/>
            <person name="Fergusson C.H."/>
            <person name="Romanowski S.B."/>
            <person name="Hernandez A."/>
            <person name="Krull N."/>
            <person name="Liu D.Y."/>
            <person name="Cavanagh H."/>
            <person name="Bos A."/>
            <person name="Gray C.A."/>
            <person name="Murphy B.T."/>
            <person name="Linington R.G."/>
            <person name="Eustaquio A.S."/>
        </authorList>
    </citation>
    <scope>NUCLEOTIDE SEQUENCE [LARGE SCALE GENOMIC DNA]</scope>
    <source>
        <strain evidence="2 3">RL17-350-BIC-A</strain>
    </source>
</reference>
<proteinExistence type="predicted"/>
<dbReference type="RefSeq" id="WP_408180446.1">
    <property type="nucleotide sequence ID" value="NZ_JAQQEZ010000032.1"/>
</dbReference>
<feature type="region of interest" description="Disordered" evidence="1">
    <location>
        <begin position="90"/>
        <end position="112"/>
    </location>
</feature>
<protein>
    <submittedName>
        <fullName evidence="2">Uncharacterized protein</fullName>
    </submittedName>
</protein>
<feature type="compositionally biased region" description="Basic and acidic residues" evidence="1">
    <location>
        <begin position="92"/>
        <end position="112"/>
    </location>
</feature>
<comment type="caution">
    <text evidence="2">The sequence shown here is derived from an EMBL/GenBank/DDBJ whole genome shotgun (WGS) entry which is preliminary data.</text>
</comment>